<reference evidence="3" key="2">
    <citation type="submission" date="2007-04" db="EMBL/GenBank/DDBJ databases">
        <title>The genome of the human body louse.</title>
        <authorList>
            <consortium name="The Human Body Louse Genome Consortium"/>
            <person name="Kirkness E."/>
            <person name="Walenz B."/>
            <person name="Hass B."/>
            <person name="Bruggner R."/>
            <person name="Strausberg R."/>
        </authorList>
    </citation>
    <scope>NUCLEOTIDE SEQUENCE</scope>
    <source>
        <strain evidence="3">USDA</strain>
    </source>
</reference>
<dbReference type="HOGENOM" id="CLU_034344_0_0_1"/>
<keyword evidence="2" id="KW-0677">Repeat</keyword>
<evidence type="ECO:0000313" key="3">
    <source>
        <dbReference type="EMBL" id="EEB15096.1"/>
    </source>
</evidence>
<dbReference type="InterPro" id="IPR036322">
    <property type="entry name" value="WD40_repeat_dom_sf"/>
</dbReference>
<protein>
    <submittedName>
        <fullName evidence="3 4">F-box and wd40 domain protein, putative</fullName>
    </submittedName>
</protein>
<dbReference type="Gene3D" id="2.130.10.10">
    <property type="entry name" value="YVTN repeat-like/Quinoprotein amine dehydrogenase"/>
    <property type="match status" value="1"/>
</dbReference>
<evidence type="ECO:0000256" key="2">
    <source>
        <dbReference type="ARBA" id="ARBA00022737"/>
    </source>
</evidence>
<dbReference type="InterPro" id="IPR001680">
    <property type="entry name" value="WD40_rpt"/>
</dbReference>
<dbReference type="GeneID" id="8231921"/>
<evidence type="ECO:0000313" key="5">
    <source>
        <dbReference type="Proteomes" id="UP000009046"/>
    </source>
</evidence>
<dbReference type="eggNOG" id="KOG0274">
    <property type="taxonomic scope" value="Eukaryota"/>
</dbReference>
<reference evidence="3" key="1">
    <citation type="submission" date="2007-04" db="EMBL/GenBank/DDBJ databases">
        <title>Annotation of Pediculus humanus corporis strain USDA.</title>
        <authorList>
            <person name="Kirkness E."/>
            <person name="Hannick L."/>
            <person name="Hass B."/>
            <person name="Bruggner R."/>
            <person name="Lawson D."/>
            <person name="Bidwell S."/>
            <person name="Joardar V."/>
            <person name="Caler E."/>
            <person name="Walenz B."/>
            <person name="Inman J."/>
            <person name="Schobel S."/>
            <person name="Galinsky K."/>
            <person name="Amedeo P."/>
            <person name="Strausberg R."/>
        </authorList>
    </citation>
    <scope>NUCLEOTIDE SEQUENCE</scope>
    <source>
        <strain evidence="3">USDA</strain>
    </source>
</reference>
<accession>E0VNZ0</accession>
<dbReference type="SMART" id="SM00320">
    <property type="entry name" value="WD40"/>
    <property type="match status" value="5"/>
</dbReference>
<dbReference type="PANTHER" id="PTHR19855">
    <property type="entry name" value="WD40 REPEAT PROTEIN 12, 37"/>
    <property type="match status" value="1"/>
</dbReference>
<dbReference type="AlphaFoldDB" id="E0VNZ0"/>
<organism>
    <name type="scientific">Pediculus humanus subsp. corporis</name>
    <name type="common">Body louse</name>
    <dbReference type="NCBI Taxonomy" id="121224"/>
    <lineage>
        <taxon>Eukaryota</taxon>
        <taxon>Metazoa</taxon>
        <taxon>Ecdysozoa</taxon>
        <taxon>Arthropoda</taxon>
        <taxon>Hexapoda</taxon>
        <taxon>Insecta</taxon>
        <taxon>Pterygota</taxon>
        <taxon>Neoptera</taxon>
        <taxon>Paraneoptera</taxon>
        <taxon>Psocodea</taxon>
        <taxon>Troctomorpha</taxon>
        <taxon>Phthiraptera</taxon>
        <taxon>Anoplura</taxon>
        <taxon>Pediculidae</taxon>
        <taxon>Pediculus</taxon>
    </lineage>
</organism>
<dbReference type="KEGG" id="phu:Phum_PHUM347970"/>
<proteinExistence type="predicted"/>
<dbReference type="EMBL" id="AAZO01004050">
    <property type="status" value="NOT_ANNOTATED_CDS"/>
    <property type="molecule type" value="Genomic_DNA"/>
</dbReference>
<dbReference type="OMA" id="CLAANDH"/>
<dbReference type="InParanoid" id="E0VNZ0"/>
<dbReference type="PRINTS" id="PR00320">
    <property type="entry name" value="GPROTEINBRPT"/>
</dbReference>
<dbReference type="Pfam" id="PF00400">
    <property type="entry name" value="WD40"/>
    <property type="match status" value="3"/>
</dbReference>
<dbReference type="Proteomes" id="UP000009046">
    <property type="component" value="Unassembled WGS sequence"/>
</dbReference>
<dbReference type="SUPFAM" id="SSF50978">
    <property type="entry name" value="WD40 repeat-like"/>
    <property type="match status" value="1"/>
</dbReference>
<name>E0VNZ0_PEDHC</name>
<dbReference type="InterPro" id="IPR020472">
    <property type="entry name" value="WD40_PAC1"/>
</dbReference>
<dbReference type="EMBL" id="AAZO01004049">
    <property type="status" value="NOT_ANNOTATED_CDS"/>
    <property type="molecule type" value="Genomic_DNA"/>
</dbReference>
<dbReference type="EnsemblMetazoa" id="PHUM347970-RA">
    <property type="protein sequence ID" value="PHUM347970-PA"/>
    <property type="gene ID" value="PHUM347970"/>
</dbReference>
<dbReference type="VEuPathDB" id="VectorBase:PHUM347970"/>
<keyword evidence="1" id="KW-0853">WD repeat</keyword>
<dbReference type="STRING" id="121224.E0VNZ0"/>
<sequence length="327" mass="36829">MSENEEMEFSPLYILPTEIFIHICSLLHVRDLIFSLICVSASRDRSLVIWNPIKSTNKFPSYIQKDAAHEGWIWRLKCAQDSLYSCSWDNSVKIWAVNSNDLLLKSTFWCSSPVLSIELMNGAVLAGDYGKSISAFDPRCGENPVFKYIEHRRAVLTLGSTGSDVISGSEDKTLVLWDSRKRSVKQKILLGKDRFPNCSCMDDNILYIGDSKGSIHVFNTSGDTVKRLKIYNIGHQKPISVIKNGRSYLLTGSHDGTVKISLPIQPLKVLTSIKTTKGEVGGMDYKGGILAVGTSNYLEFWMPKEYINSNNENDSNYFESGFRTQFY</sequence>
<keyword evidence="5" id="KW-1185">Reference proteome</keyword>
<evidence type="ECO:0000313" key="4">
    <source>
        <dbReference type="EnsemblMetazoa" id="PHUM347970-PA"/>
    </source>
</evidence>
<dbReference type="CTD" id="8231921"/>
<gene>
    <name evidence="4" type="primary">8231921</name>
    <name evidence="3" type="ORF">Phum_PHUM347970</name>
</gene>
<evidence type="ECO:0000256" key="1">
    <source>
        <dbReference type="ARBA" id="ARBA00022574"/>
    </source>
</evidence>
<dbReference type="EMBL" id="DS235354">
    <property type="protein sequence ID" value="EEB15096.1"/>
    <property type="molecule type" value="Genomic_DNA"/>
</dbReference>
<dbReference type="OrthoDB" id="2305498at2759"/>
<reference evidence="4" key="3">
    <citation type="submission" date="2020-05" db="UniProtKB">
        <authorList>
            <consortium name="EnsemblMetazoa"/>
        </authorList>
    </citation>
    <scope>IDENTIFICATION</scope>
    <source>
        <strain evidence="4">USDA</strain>
    </source>
</reference>
<dbReference type="InterPro" id="IPR015943">
    <property type="entry name" value="WD40/YVTN_repeat-like_dom_sf"/>
</dbReference>
<dbReference type="PANTHER" id="PTHR19855:SF34">
    <property type="entry name" value="F-BOX_WD REPEAT-CONTAINING PROTEIN 9"/>
    <property type="match status" value="1"/>
</dbReference>
<dbReference type="RefSeq" id="XP_002427834.1">
    <property type="nucleotide sequence ID" value="XM_002427789.1"/>
</dbReference>